<gene>
    <name evidence="8" type="ORF">JRQ81_007370</name>
</gene>
<keyword evidence="7" id="KW-0472">Membrane</keyword>
<dbReference type="GO" id="GO:0007200">
    <property type="term" value="P:phospholipase C-activating G protein-coupled receptor signaling pathway"/>
    <property type="evidence" value="ECO:0007669"/>
    <property type="project" value="TreeGrafter"/>
</dbReference>
<feature type="region of interest" description="Disordered" evidence="6">
    <location>
        <begin position="172"/>
        <end position="226"/>
    </location>
</feature>
<feature type="region of interest" description="Disordered" evidence="6">
    <location>
        <begin position="60"/>
        <end position="117"/>
    </location>
</feature>
<keyword evidence="5" id="KW-0807">Transducer</keyword>
<evidence type="ECO:0000313" key="8">
    <source>
        <dbReference type="EMBL" id="KAJ7310452.1"/>
    </source>
</evidence>
<comment type="caution">
    <text evidence="8">The sequence shown here is derived from an EMBL/GenBank/DDBJ whole genome shotgun (WGS) entry which is preliminary data.</text>
</comment>
<keyword evidence="3" id="KW-0675">Receptor</keyword>
<organism evidence="8 9">
    <name type="scientific">Phrynocephalus forsythii</name>
    <dbReference type="NCBI Taxonomy" id="171643"/>
    <lineage>
        <taxon>Eukaryota</taxon>
        <taxon>Metazoa</taxon>
        <taxon>Chordata</taxon>
        <taxon>Craniata</taxon>
        <taxon>Vertebrata</taxon>
        <taxon>Euteleostomi</taxon>
        <taxon>Lepidosauria</taxon>
        <taxon>Squamata</taxon>
        <taxon>Bifurcata</taxon>
        <taxon>Unidentata</taxon>
        <taxon>Episquamata</taxon>
        <taxon>Toxicofera</taxon>
        <taxon>Iguania</taxon>
        <taxon>Acrodonta</taxon>
        <taxon>Agamidae</taxon>
        <taxon>Agaminae</taxon>
        <taxon>Phrynocephalus</taxon>
    </lineage>
</organism>
<dbReference type="GO" id="GO:0004930">
    <property type="term" value="F:G protein-coupled receptor activity"/>
    <property type="evidence" value="ECO:0007669"/>
    <property type="project" value="UniProtKB-KW"/>
</dbReference>
<name>A0A9Q0XDZ9_9SAUR</name>
<evidence type="ECO:0000313" key="9">
    <source>
        <dbReference type="Proteomes" id="UP001142489"/>
    </source>
</evidence>
<dbReference type="EMBL" id="JAPFRF010000015">
    <property type="protein sequence ID" value="KAJ7310452.1"/>
    <property type="molecule type" value="Genomic_DNA"/>
</dbReference>
<proteinExistence type="predicted"/>
<sequence>MGPEEAPFNLHYRGRCPFGPSPFPSELGGNRGRPLAPLPLFQRVRRWCLTHCCAGTPKVMEEASSTSHEAVQAEEEPEAMAEAVGGKGEDALEVQDQEETQGRGSPEGPRDGEAKDQKDLDTASIMTLISWDSLLANPQKVHHRALTFPTRTSPTTLKGTPKVVDEASSTSHEAVQVEEEHPAEAVGVKGEESLGVQPPGEMGSSPEVRDEPESTSHEAVQVEEECPAEAVEVKGEDSMEVEESQCHGFDALGASAVSWNSLEDLAFKPWLIPESDSPVALRKPTHRMEMGDENCTDSPMGFHASVYAATYTILFIPGLLGNSLALWVLCHFLREKSKAVVFTINLADAHLAHVLLKPKAKAKPIRGRRTS</sequence>
<feature type="transmembrane region" description="Helical" evidence="7">
    <location>
        <begin position="306"/>
        <end position="329"/>
    </location>
</feature>
<evidence type="ECO:0000256" key="2">
    <source>
        <dbReference type="ARBA" id="ARBA00023040"/>
    </source>
</evidence>
<keyword evidence="7" id="KW-0812">Transmembrane</keyword>
<feature type="compositionally biased region" description="Basic and acidic residues" evidence="6">
    <location>
        <begin position="108"/>
        <end position="117"/>
    </location>
</feature>
<evidence type="ECO:0000256" key="7">
    <source>
        <dbReference type="SAM" id="Phobius"/>
    </source>
</evidence>
<dbReference type="SUPFAM" id="SSF81321">
    <property type="entry name" value="Family A G protein-coupled receptor-like"/>
    <property type="match status" value="1"/>
</dbReference>
<evidence type="ECO:0000256" key="4">
    <source>
        <dbReference type="ARBA" id="ARBA00023180"/>
    </source>
</evidence>
<dbReference type="PANTHER" id="PTHR24232">
    <property type="entry name" value="G-PROTEIN COUPLED RECEPTOR"/>
    <property type="match status" value="1"/>
</dbReference>
<evidence type="ECO:0000256" key="5">
    <source>
        <dbReference type="ARBA" id="ARBA00023224"/>
    </source>
</evidence>
<evidence type="ECO:0000256" key="1">
    <source>
        <dbReference type="ARBA" id="ARBA00004141"/>
    </source>
</evidence>
<evidence type="ECO:0000256" key="6">
    <source>
        <dbReference type="SAM" id="MobiDB-lite"/>
    </source>
</evidence>
<accession>A0A9Q0XDZ9</accession>
<protein>
    <submittedName>
        <fullName evidence="8">Uncharacterized protein</fullName>
    </submittedName>
</protein>
<reference evidence="8" key="1">
    <citation type="journal article" date="2023" name="DNA Res.">
        <title>Chromosome-level genome assembly of Phrynocephalus forsythii using third-generation DNA sequencing and Hi-C analysis.</title>
        <authorList>
            <person name="Qi Y."/>
            <person name="Zhao W."/>
            <person name="Zhao Y."/>
            <person name="Niu C."/>
            <person name="Cao S."/>
            <person name="Zhang Y."/>
        </authorList>
    </citation>
    <scope>NUCLEOTIDE SEQUENCE</scope>
    <source>
        <tissue evidence="8">Muscle</tissue>
    </source>
</reference>
<keyword evidence="7" id="KW-1133">Transmembrane helix</keyword>
<dbReference type="GO" id="GO:0035025">
    <property type="term" value="P:positive regulation of Rho protein signal transduction"/>
    <property type="evidence" value="ECO:0007669"/>
    <property type="project" value="TreeGrafter"/>
</dbReference>
<evidence type="ECO:0000256" key="3">
    <source>
        <dbReference type="ARBA" id="ARBA00023170"/>
    </source>
</evidence>
<dbReference type="AlphaFoldDB" id="A0A9Q0XDZ9"/>
<dbReference type="GO" id="GO:0005886">
    <property type="term" value="C:plasma membrane"/>
    <property type="evidence" value="ECO:0007669"/>
    <property type="project" value="TreeGrafter"/>
</dbReference>
<comment type="subcellular location">
    <subcellularLocation>
        <location evidence="1">Membrane</location>
        <topology evidence="1">Multi-pass membrane protein</topology>
    </subcellularLocation>
</comment>
<keyword evidence="9" id="KW-1185">Reference proteome</keyword>
<dbReference type="Gene3D" id="1.20.1070.10">
    <property type="entry name" value="Rhodopsin 7-helix transmembrane proteins"/>
    <property type="match status" value="1"/>
</dbReference>
<feature type="compositionally biased region" description="Basic and acidic residues" evidence="6">
    <location>
        <begin position="207"/>
        <end position="216"/>
    </location>
</feature>
<dbReference type="PANTHER" id="PTHR24232:SF6">
    <property type="entry name" value="PURINERGIC RECEPTOR P2Y, G-PROTEIN COUPLED 10B"/>
    <property type="match status" value="1"/>
</dbReference>
<dbReference type="Proteomes" id="UP001142489">
    <property type="component" value="Unassembled WGS sequence"/>
</dbReference>
<keyword evidence="4" id="KW-0325">Glycoprotein</keyword>
<keyword evidence="2" id="KW-0297">G-protein coupled receptor</keyword>